<sequence length="330" mass="36576">MAAAAAASVVAVLRNFSQDPLPAVFVAVGGLVFLNFALGVLGTFYRYQLRPSVKLTKCGKYAIVTGATDGIGRAYALALAKRGMSLILISRTESKLKDVAAEIDSKNYPGVEKTRYIVCDYSNFDLSARTHIANQLKDLDIGILINNVGQSYRYPRYFHELPSEEIHAMIEMNINSTVWMTKLVIDGMVSRRRGSILNISSGSADFTMPLLAEYGAAKMFVERFSESLDAEYKDRGVRVQCQIPFYVATKLAKLRKSLTVPTAEEYVWMGMRWLGHGGVVQPFWLHGLQGWVMKSLPSFIVDKAVMGMHAGIRKRGLKKDAMLAAEGKKE</sequence>
<reference evidence="5 6" key="1">
    <citation type="submission" date="2024-10" db="EMBL/GenBank/DDBJ databases">
        <title>Updated reference genomes for cyclostephanoid diatoms.</title>
        <authorList>
            <person name="Roberts W.R."/>
            <person name="Alverson A.J."/>
        </authorList>
    </citation>
    <scope>NUCLEOTIDE SEQUENCE [LARGE SCALE GENOMIC DNA]</scope>
    <source>
        <strain evidence="5 6">AJA232-27</strain>
    </source>
</reference>
<keyword evidence="3" id="KW-0560">Oxidoreductase</keyword>
<dbReference type="PRINTS" id="PR00081">
    <property type="entry name" value="GDHRDH"/>
</dbReference>
<keyword evidence="2" id="KW-0521">NADP</keyword>
<organism evidence="5 6">
    <name type="scientific">Discostella pseudostelligera</name>
    <dbReference type="NCBI Taxonomy" id="259834"/>
    <lineage>
        <taxon>Eukaryota</taxon>
        <taxon>Sar</taxon>
        <taxon>Stramenopiles</taxon>
        <taxon>Ochrophyta</taxon>
        <taxon>Bacillariophyta</taxon>
        <taxon>Coscinodiscophyceae</taxon>
        <taxon>Thalassiosirophycidae</taxon>
        <taxon>Stephanodiscales</taxon>
        <taxon>Stephanodiscaceae</taxon>
        <taxon>Discostella</taxon>
    </lineage>
</organism>
<evidence type="ECO:0000256" key="3">
    <source>
        <dbReference type="ARBA" id="ARBA00023002"/>
    </source>
</evidence>
<dbReference type="Proteomes" id="UP001530293">
    <property type="component" value="Unassembled WGS sequence"/>
</dbReference>
<dbReference type="SUPFAM" id="SSF51735">
    <property type="entry name" value="NAD(P)-binding Rossmann-fold domains"/>
    <property type="match status" value="1"/>
</dbReference>
<dbReference type="InterPro" id="IPR051019">
    <property type="entry name" value="VLCFA-Steroid_DH"/>
</dbReference>
<dbReference type="InterPro" id="IPR036291">
    <property type="entry name" value="NAD(P)-bd_dom_sf"/>
</dbReference>
<accession>A0ABD3NBV9</accession>
<dbReference type="FunFam" id="3.40.50.720:FF:000137">
    <property type="entry name" value="Hydroxysteroid (17-beta) dehydrogenase 3"/>
    <property type="match status" value="1"/>
</dbReference>
<evidence type="ECO:0000256" key="1">
    <source>
        <dbReference type="ARBA" id="ARBA00006484"/>
    </source>
</evidence>
<dbReference type="PANTHER" id="PTHR43899">
    <property type="entry name" value="RH59310P"/>
    <property type="match status" value="1"/>
</dbReference>
<dbReference type="PIRSF" id="PIRSF000126">
    <property type="entry name" value="11-beta-HSD1"/>
    <property type="match status" value="1"/>
</dbReference>
<evidence type="ECO:0000256" key="4">
    <source>
        <dbReference type="SAM" id="Phobius"/>
    </source>
</evidence>
<dbReference type="Pfam" id="PF00106">
    <property type="entry name" value="adh_short"/>
    <property type="match status" value="1"/>
</dbReference>
<dbReference type="CDD" id="cd05356">
    <property type="entry name" value="17beta-HSD1_like_SDR_c"/>
    <property type="match status" value="1"/>
</dbReference>
<dbReference type="Gene3D" id="3.40.50.720">
    <property type="entry name" value="NAD(P)-binding Rossmann-like Domain"/>
    <property type="match status" value="1"/>
</dbReference>
<name>A0ABD3NBV9_9STRA</name>
<dbReference type="EMBL" id="JALLBG020000010">
    <property type="protein sequence ID" value="KAL3772496.1"/>
    <property type="molecule type" value="Genomic_DNA"/>
</dbReference>
<proteinExistence type="inferred from homology"/>
<comment type="caution">
    <text evidence="5">The sequence shown here is derived from an EMBL/GenBank/DDBJ whole genome shotgun (WGS) entry which is preliminary data.</text>
</comment>
<dbReference type="AlphaFoldDB" id="A0ABD3NBV9"/>
<gene>
    <name evidence="5" type="ORF">ACHAWU_000058</name>
</gene>
<keyword evidence="6" id="KW-1185">Reference proteome</keyword>
<feature type="transmembrane region" description="Helical" evidence="4">
    <location>
        <begin position="27"/>
        <end position="47"/>
    </location>
</feature>
<keyword evidence="4" id="KW-1133">Transmembrane helix</keyword>
<comment type="similarity">
    <text evidence="1">Belongs to the short-chain dehydrogenases/reductases (SDR) family.</text>
</comment>
<evidence type="ECO:0000313" key="5">
    <source>
        <dbReference type="EMBL" id="KAL3772496.1"/>
    </source>
</evidence>
<protein>
    <submittedName>
        <fullName evidence="5">Uncharacterized protein</fullName>
    </submittedName>
</protein>
<keyword evidence="4" id="KW-0812">Transmembrane</keyword>
<evidence type="ECO:0000256" key="2">
    <source>
        <dbReference type="ARBA" id="ARBA00022857"/>
    </source>
</evidence>
<keyword evidence="4" id="KW-0472">Membrane</keyword>
<dbReference type="InterPro" id="IPR002347">
    <property type="entry name" value="SDR_fam"/>
</dbReference>
<dbReference type="PANTHER" id="PTHR43899:SF13">
    <property type="entry name" value="RH59310P"/>
    <property type="match status" value="1"/>
</dbReference>
<dbReference type="GO" id="GO:0016491">
    <property type="term" value="F:oxidoreductase activity"/>
    <property type="evidence" value="ECO:0007669"/>
    <property type="project" value="UniProtKB-KW"/>
</dbReference>
<evidence type="ECO:0000313" key="6">
    <source>
        <dbReference type="Proteomes" id="UP001530293"/>
    </source>
</evidence>